<dbReference type="InterPro" id="IPR016163">
    <property type="entry name" value="Ald_DH_C"/>
</dbReference>
<dbReference type="PANTHER" id="PTHR43353:SF3">
    <property type="entry name" value="ALDEHYDE DEHYDROGENASE-RELATED"/>
    <property type="match status" value="1"/>
</dbReference>
<dbReference type="Gene3D" id="3.40.309.10">
    <property type="entry name" value="Aldehyde Dehydrogenase, Chain A, domain 2"/>
    <property type="match status" value="1"/>
</dbReference>
<evidence type="ECO:0000259" key="2">
    <source>
        <dbReference type="Pfam" id="PF00171"/>
    </source>
</evidence>
<dbReference type="Gene3D" id="3.40.605.10">
    <property type="entry name" value="Aldehyde Dehydrogenase, Chain A, domain 1"/>
    <property type="match status" value="1"/>
</dbReference>
<dbReference type="PANTHER" id="PTHR43353">
    <property type="entry name" value="SUCCINATE-SEMIALDEHYDE DEHYDROGENASE, MITOCHONDRIAL"/>
    <property type="match status" value="1"/>
</dbReference>
<dbReference type="InterPro" id="IPR050740">
    <property type="entry name" value="Aldehyde_DH_Superfamily"/>
</dbReference>
<evidence type="ECO:0000313" key="3">
    <source>
        <dbReference type="EMBL" id="ABL72726.1"/>
    </source>
</evidence>
<dbReference type="InterPro" id="IPR016162">
    <property type="entry name" value="Ald_DH_N"/>
</dbReference>
<evidence type="ECO:0000313" key="4">
    <source>
        <dbReference type="Proteomes" id="UP000000361"/>
    </source>
</evidence>
<dbReference type="KEGG" id="pde:Pden_4665"/>
<dbReference type="CDD" id="cd07129">
    <property type="entry name" value="ALDH_KGSADH"/>
    <property type="match status" value="1"/>
</dbReference>
<dbReference type="RefSeq" id="WP_011750885.1">
    <property type="nucleotide sequence ID" value="NC_008688.1"/>
</dbReference>
<feature type="domain" description="Aldehyde dehydrogenase" evidence="2">
    <location>
        <begin position="39"/>
        <end position="427"/>
    </location>
</feature>
<dbReference type="InterPro" id="IPR016161">
    <property type="entry name" value="Ald_DH/histidinol_DH"/>
</dbReference>
<dbReference type="InterPro" id="IPR015590">
    <property type="entry name" value="Aldehyde_DH_dom"/>
</dbReference>
<dbReference type="EnsemblBacteria" id="ABL72726">
    <property type="protein sequence ID" value="ABL72726"/>
    <property type="gene ID" value="Pden_4665"/>
</dbReference>
<name>A1BB32_PARDP</name>
<dbReference type="eggNOG" id="COG1012">
    <property type="taxonomic scope" value="Bacteria"/>
</dbReference>
<dbReference type="Pfam" id="PF00171">
    <property type="entry name" value="Aldedh"/>
    <property type="match status" value="1"/>
</dbReference>
<geneLocation type="plasmid" evidence="4">
    <name>pPD1222</name>
</geneLocation>
<dbReference type="Proteomes" id="UP000000361">
    <property type="component" value="Chromosome 1"/>
</dbReference>
<proteinExistence type="predicted"/>
<reference evidence="4" key="1">
    <citation type="submission" date="2006-12" db="EMBL/GenBank/DDBJ databases">
        <title>Complete sequence of plasmid 1 of Paracoccus denitrificans PD1222.</title>
        <authorList>
            <person name="Copeland A."/>
            <person name="Lucas S."/>
            <person name="Lapidus A."/>
            <person name="Barry K."/>
            <person name="Detter J.C."/>
            <person name="Glavina del Rio T."/>
            <person name="Hammon N."/>
            <person name="Israni S."/>
            <person name="Dalin E."/>
            <person name="Tice H."/>
            <person name="Pitluck S."/>
            <person name="Munk A.C."/>
            <person name="Brettin T."/>
            <person name="Bruce D."/>
            <person name="Han C."/>
            <person name="Tapia R."/>
            <person name="Gilna P."/>
            <person name="Schmutz J."/>
            <person name="Larimer F."/>
            <person name="Land M."/>
            <person name="Hauser L."/>
            <person name="Kyrpides N."/>
            <person name="Lykidis A."/>
            <person name="Spiro S."/>
            <person name="Richardson D.J."/>
            <person name="Moir J.W.B."/>
            <person name="Ferguson S.J."/>
            <person name="van Spanning R.J.M."/>
            <person name="Richardson P."/>
        </authorList>
    </citation>
    <scope>NUCLEOTIDE SEQUENCE [LARGE SCALE GENOMIC DNA]</scope>
    <source>
        <strain evidence="4">Pd 1222</strain>
        <plasmid evidence="4">pPD1222</plasmid>
    </source>
</reference>
<sequence length="524" mass="54111">MTSTLTGALFIGATRRPGTHGQILAIEAATGARIQPAFGGASPADLDDACALAAAAFDPFRALPLERRAQFLEAVAQNILDLGDELVERAMQETGLPRPRIEGERGRTVGQLRLFAGVVRDGGFLDLRIDPALPDRQPLPRPDLRLRNVPVGPVAVFGASNFPLAFSVAGGDTASAFAAGCPVVVKAHSAHPGTSELVARAVAKAVADYGLPEGVFSMIFAEDRAVAQALVADPRIKAVGFTGSRTAGTAFMKIAAARPEPIPVYAEMSSINPVLLLPAALAARGAQIGTAFAASLTMGAGQFCTNPGLILVIEGEGLDDFLAAATRAITKAAPATMLTPGILAAYTRGVAALSGHDAVETVAAGAATDLKASPALFVTDAARFLARPELHEEVFGAASLVVRCPDLAAMTAVIEALEGQLTAALHMDEADHDTARGLLPLLERKVGRILVNGFGTGVEVAHAMVHGGPFPATADGRSTSVGSLAIARFLRPVCYQDLPRALLPPELQGDGAGLPRRLDGRPTL</sequence>
<protein>
    <submittedName>
        <fullName evidence="3">2,5-dioxopentanoate dehydrogenase</fullName>
        <ecNumber evidence="3">1.2.1.26</ecNumber>
    </submittedName>
</protein>
<dbReference type="GO" id="GO:0047533">
    <property type="term" value="F:2,5-dioxovalerate dehydrogenase (NADP+) activity"/>
    <property type="evidence" value="ECO:0007669"/>
    <property type="project" value="UniProtKB-EC"/>
</dbReference>
<keyword evidence="1 3" id="KW-0560">Oxidoreductase</keyword>
<dbReference type="SUPFAM" id="SSF53720">
    <property type="entry name" value="ALDH-like"/>
    <property type="match status" value="1"/>
</dbReference>
<organism evidence="3 4">
    <name type="scientific">Paracoccus denitrificans (strain Pd 1222)</name>
    <dbReference type="NCBI Taxonomy" id="318586"/>
    <lineage>
        <taxon>Bacteria</taxon>
        <taxon>Pseudomonadati</taxon>
        <taxon>Pseudomonadota</taxon>
        <taxon>Alphaproteobacteria</taxon>
        <taxon>Rhodobacterales</taxon>
        <taxon>Paracoccaceae</taxon>
        <taxon>Paracoccus</taxon>
    </lineage>
</organism>
<gene>
    <name evidence="3" type="ordered locus">Pden_4665</name>
</gene>
<accession>A1BB32</accession>
<keyword evidence="4" id="KW-1185">Reference proteome</keyword>
<dbReference type="EC" id="1.2.1.26" evidence="3"/>
<evidence type="ECO:0000256" key="1">
    <source>
        <dbReference type="ARBA" id="ARBA00023002"/>
    </source>
</evidence>
<keyword evidence="3" id="KW-0614">Plasmid</keyword>
<dbReference type="HOGENOM" id="CLU_027555_0_0_5"/>
<dbReference type="AlphaFoldDB" id="A1BB32"/>
<dbReference type="EMBL" id="CP000491">
    <property type="protein sequence ID" value="ABL72726.1"/>
    <property type="molecule type" value="Genomic_DNA"/>
</dbReference>
<dbReference type="InterPro" id="IPR044151">
    <property type="entry name" value="ALDH_KGSADH"/>
</dbReference>
<dbReference type="GeneID" id="93454688"/>
<dbReference type="OrthoDB" id="9770537at2"/>